<dbReference type="GeneID" id="41328801"/>
<name>A0A5B9D757_9ARCH</name>
<dbReference type="RefSeq" id="WP_147661910.1">
    <property type="nucleotide sequence ID" value="NZ_CP042905.2"/>
</dbReference>
<accession>A0A5B9D757</accession>
<reference evidence="1 2" key="2">
    <citation type="journal article" date="2024" name="Int. J. Syst. Evol. Microbiol.">
        <title>Promethearchaeum syntrophicum gen. nov., sp. nov., an anaerobic, obligately syntrophic archaeon, the first isolate of the lineage 'Asgard' archaea, and proposal of the new archaeal phylum Promethearchaeota phyl. nov. and kingdom Promethearchaeati regn. nov.</title>
        <authorList>
            <person name="Imachi H."/>
            <person name="Nobu M.K."/>
            <person name="Kato S."/>
            <person name="Takaki Y."/>
            <person name="Miyazaki M."/>
            <person name="Miyata M."/>
            <person name="Ogawara M."/>
            <person name="Saito Y."/>
            <person name="Sakai S."/>
            <person name="Tahara Y.O."/>
            <person name="Takano Y."/>
            <person name="Tasumi E."/>
            <person name="Uematsu K."/>
            <person name="Yoshimura T."/>
            <person name="Itoh T."/>
            <person name="Ohkuma M."/>
            <person name="Takai K."/>
        </authorList>
    </citation>
    <scope>NUCLEOTIDE SEQUENCE [LARGE SCALE GENOMIC DNA]</scope>
    <source>
        <strain evidence="1 2">MK-D1</strain>
    </source>
</reference>
<sequence>MGEIVAVRRRKIAEEGIQRFFQSIYQILNHFKSKYDREFLYKITTEENTLTNLIIGSTTIHIYHFLGIRTKSDEEMVSRTRNIKAFQNAEKKEIFSELLDLVGDSINYELEFFKLSIDYEEQILKSMVSGEDLNERFTLKLSEQIEDHIIESLNKYPISYWIDHIGELTGYSEVVKNQILTETAGLKIIGADLERNLIEEGRRDQYLELTTFSQLIKKAKKDFEFTSIRDLKIETFPIKLMTNQIIKYVMNLYPISTRGIHQYLKATDLKKKLFAELLAANKKSTNYMKMEERILSEIKTELKNQAKLDPNDFVYFIQNLLELNFEETFALLSRLGIDNVALFCHVQNFDLEMFFEDIKLNQLSKMSFMKVGKKENELQKVEDKLNELKNRGKIKSGLSGQELVLNPTPEGDKIIELACQMANVDCEKYKQLCKKKQIIIDIIQKKYPLKGPYSCYSMVYDLPEIYQNLSRHVYYKYIEKVCRHIARVLETYIKIKEDKGLFLQGLRRIFNSTEEEEWVVVNIEELIIQRIMDRQQELSIIFNAETDAYLVNSFILARLLDIDLKSALNMLKNEPSSVYRNSAELTLPRELISPRSYIIAYDILTRFKEHQELLLMKKEQVFESNKEKKLQYEKDVQKARTLTTLNWIDKKITSGLISISATTTNPTKLYWNEKDQKITSENLKLHSELENIKICSVCGKDLTNSPCSDHPGSEKEANPVDLFASFYSFALSRIKLHWSKTKLPTYEAIYNEVLNWVLEITEKRLGKKINPEESKNLLEGERLEVSNKIASSIGIILDKALYKKFKASMKTRKN</sequence>
<reference evidence="1 2" key="1">
    <citation type="journal article" date="2020" name="Nature">
        <title>Isolation of an archaeon at the prokaryote-eukaryote interface.</title>
        <authorList>
            <person name="Imachi H."/>
            <person name="Nobu M.K."/>
            <person name="Nakahara N."/>
            <person name="Morono Y."/>
            <person name="Ogawara M."/>
            <person name="Takaki Y."/>
            <person name="Takano Y."/>
            <person name="Uematsu K."/>
            <person name="Ikuta T."/>
            <person name="Ito M."/>
            <person name="Matsui Y."/>
            <person name="Miyazaki M."/>
            <person name="Murata K."/>
            <person name="Saito Y."/>
            <person name="Sakai S."/>
            <person name="Song C."/>
            <person name="Tasumi E."/>
            <person name="Yamanaka Y."/>
            <person name="Yamaguchi T."/>
            <person name="Kamagata Y."/>
            <person name="Tamaki H."/>
            <person name="Takai K."/>
        </authorList>
    </citation>
    <scope>NUCLEOTIDE SEQUENCE [LARGE SCALE GENOMIC DNA]</scope>
    <source>
        <strain evidence="1 2">MK-D1</strain>
    </source>
</reference>
<organism evidence="1 2">
    <name type="scientific">Promethearchaeum syntrophicum</name>
    <dbReference type="NCBI Taxonomy" id="2594042"/>
    <lineage>
        <taxon>Archaea</taxon>
        <taxon>Promethearchaeati</taxon>
        <taxon>Promethearchaeota</taxon>
        <taxon>Promethearchaeia</taxon>
        <taxon>Promethearchaeales</taxon>
        <taxon>Promethearchaeaceae</taxon>
        <taxon>Promethearchaeum</taxon>
    </lineage>
</organism>
<keyword evidence="2" id="KW-1185">Reference proteome</keyword>
<dbReference type="EMBL" id="CP042905">
    <property type="protein sequence ID" value="QEE14979.1"/>
    <property type="molecule type" value="Genomic_DNA"/>
</dbReference>
<evidence type="ECO:0000313" key="2">
    <source>
        <dbReference type="Proteomes" id="UP000321408"/>
    </source>
</evidence>
<dbReference type="Proteomes" id="UP000321408">
    <property type="component" value="Chromosome"/>
</dbReference>
<protein>
    <submittedName>
        <fullName evidence="1">Uncharacterized protein</fullName>
    </submittedName>
</protein>
<proteinExistence type="predicted"/>
<evidence type="ECO:0000313" key="1">
    <source>
        <dbReference type="EMBL" id="QEE14979.1"/>
    </source>
</evidence>
<gene>
    <name evidence="1" type="ORF">DSAG12_00802</name>
</gene>
<dbReference type="AlphaFoldDB" id="A0A5B9D757"/>
<dbReference type="KEGG" id="psyt:DSAG12_00802"/>